<dbReference type="InParanoid" id="A2EGP3"/>
<sequence>MSNGGIINKPGNYYISFNKFKNSNERSIYLSQIGSYTDVLVEDSSFYNIASSGLGGSLFVSTKGSFIQSRLCSKYCKCTEEGHFSYFATEKNTNYTNFQVDCSQVENGKYGVAFSSTRLYYGNIILSGTNISSCFARQTSSMIIRYANSTAQNYFCTYHNCSNNDGYCICYSGSDARVWQCNIIGNKAPFNIFAQQYYGLVSAFDCIFIDNISPVLIATDTPDSVVLYRCFFENNSGTISAATESMTTDSFSLRLMHLSTAFCNAKYKIDSPMIVCQSIACKYYLPMGDLSIYVFILV</sequence>
<dbReference type="AlphaFoldDB" id="A2EGP3"/>
<evidence type="ECO:0000313" key="1">
    <source>
        <dbReference type="EMBL" id="EAY08131.1"/>
    </source>
</evidence>
<proteinExistence type="predicted"/>
<organism evidence="1 2">
    <name type="scientific">Trichomonas vaginalis (strain ATCC PRA-98 / G3)</name>
    <dbReference type="NCBI Taxonomy" id="412133"/>
    <lineage>
        <taxon>Eukaryota</taxon>
        <taxon>Metamonada</taxon>
        <taxon>Parabasalia</taxon>
        <taxon>Trichomonadida</taxon>
        <taxon>Trichomonadidae</taxon>
        <taxon>Trichomonas</taxon>
    </lineage>
</organism>
<dbReference type="KEGG" id="tva:4766033"/>
<evidence type="ECO:0008006" key="3">
    <source>
        <dbReference type="Google" id="ProtNLM"/>
    </source>
</evidence>
<protein>
    <recommendedName>
        <fullName evidence="3">Right handed beta helix domain-containing protein</fullName>
    </recommendedName>
</protein>
<reference evidence="1" key="2">
    <citation type="journal article" date="2007" name="Science">
        <title>Draft genome sequence of the sexually transmitted pathogen Trichomonas vaginalis.</title>
        <authorList>
            <person name="Carlton J.M."/>
            <person name="Hirt R.P."/>
            <person name="Silva J.C."/>
            <person name="Delcher A.L."/>
            <person name="Schatz M."/>
            <person name="Zhao Q."/>
            <person name="Wortman J.R."/>
            <person name="Bidwell S.L."/>
            <person name="Alsmark U.C.M."/>
            <person name="Besteiro S."/>
            <person name="Sicheritz-Ponten T."/>
            <person name="Noel C.J."/>
            <person name="Dacks J.B."/>
            <person name="Foster P.G."/>
            <person name="Simillion C."/>
            <person name="Van de Peer Y."/>
            <person name="Miranda-Saavedra D."/>
            <person name="Barton G.J."/>
            <person name="Westrop G.D."/>
            <person name="Mueller S."/>
            <person name="Dessi D."/>
            <person name="Fiori P.L."/>
            <person name="Ren Q."/>
            <person name="Paulsen I."/>
            <person name="Zhang H."/>
            <person name="Bastida-Corcuera F.D."/>
            <person name="Simoes-Barbosa A."/>
            <person name="Brown M.T."/>
            <person name="Hayes R.D."/>
            <person name="Mukherjee M."/>
            <person name="Okumura C.Y."/>
            <person name="Schneider R."/>
            <person name="Smith A.J."/>
            <person name="Vanacova S."/>
            <person name="Villalvazo M."/>
            <person name="Haas B.J."/>
            <person name="Pertea M."/>
            <person name="Feldblyum T.V."/>
            <person name="Utterback T.R."/>
            <person name="Shu C.L."/>
            <person name="Osoegawa K."/>
            <person name="de Jong P.J."/>
            <person name="Hrdy I."/>
            <person name="Horvathova L."/>
            <person name="Zubacova Z."/>
            <person name="Dolezal P."/>
            <person name="Malik S.B."/>
            <person name="Logsdon J.M. Jr."/>
            <person name="Henze K."/>
            <person name="Gupta A."/>
            <person name="Wang C.C."/>
            <person name="Dunne R.L."/>
            <person name="Upcroft J.A."/>
            <person name="Upcroft P."/>
            <person name="White O."/>
            <person name="Salzberg S.L."/>
            <person name="Tang P."/>
            <person name="Chiu C.-H."/>
            <person name="Lee Y.-S."/>
            <person name="Embley T.M."/>
            <person name="Coombs G.H."/>
            <person name="Mottram J.C."/>
            <person name="Tachezy J."/>
            <person name="Fraser-Liggett C.M."/>
            <person name="Johnson P.J."/>
        </authorList>
    </citation>
    <scope>NUCLEOTIDE SEQUENCE [LARGE SCALE GENOMIC DNA]</scope>
    <source>
        <strain evidence="1">G3</strain>
    </source>
</reference>
<dbReference type="EMBL" id="DS113384">
    <property type="protein sequence ID" value="EAY08131.1"/>
    <property type="molecule type" value="Genomic_DNA"/>
</dbReference>
<dbReference type="RefSeq" id="XP_001320354.1">
    <property type="nucleotide sequence ID" value="XM_001320319.1"/>
</dbReference>
<dbReference type="VEuPathDB" id="TrichDB:TVAG_302180"/>
<gene>
    <name evidence="1" type="ORF">TVAG_302180</name>
</gene>
<keyword evidence="2" id="KW-1185">Reference proteome</keyword>
<dbReference type="Proteomes" id="UP000001542">
    <property type="component" value="Unassembled WGS sequence"/>
</dbReference>
<evidence type="ECO:0000313" key="2">
    <source>
        <dbReference type="Proteomes" id="UP000001542"/>
    </source>
</evidence>
<dbReference type="VEuPathDB" id="TrichDB:TVAGG3_0173160"/>
<reference evidence="1" key="1">
    <citation type="submission" date="2006-10" db="EMBL/GenBank/DDBJ databases">
        <authorList>
            <person name="Amadeo P."/>
            <person name="Zhao Q."/>
            <person name="Wortman J."/>
            <person name="Fraser-Liggett C."/>
            <person name="Carlton J."/>
        </authorList>
    </citation>
    <scope>NUCLEOTIDE SEQUENCE</scope>
    <source>
        <strain evidence="1">G3</strain>
    </source>
</reference>
<accession>A2EGP3</accession>
<name>A2EGP3_TRIV3</name>